<evidence type="ECO:0000256" key="1">
    <source>
        <dbReference type="SAM" id="Phobius"/>
    </source>
</evidence>
<protein>
    <submittedName>
        <fullName evidence="2">DUF2254 domain-containing protein</fullName>
    </submittedName>
</protein>
<gene>
    <name evidence="3" type="ORF">ACD591_16650</name>
    <name evidence="2" type="ORF">FOE74_02710</name>
</gene>
<feature type="transmembrane region" description="Helical" evidence="1">
    <location>
        <begin position="68"/>
        <end position="91"/>
    </location>
</feature>
<dbReference type="Proteomes" id="UP001570846">
    <property type="component" value="Unassembled WGS sequence"/>
</dbReference>
<name>A0A5M8QQD1_9BACT</name>
<feature type="transmembrane region" description="Helical" evidence="1">
    <location>
        <begin position="111"/>
        <end position="133"/>
    </location>
</feature>
<evidence type="ECO:0000313" key="4">
    <source>
        <dbReference type="Proteomes" id="UP000323866"/>
    </source>
</evidence>
<comment type="caution">
    <text evidence="2">The sequence shown here is derived from an EMBL/GenBank/DDBJ whole genome shotgun (WGS) entry which is preliminary data.</text>
</comment>
<reference evidence="2 4" key="1">
    <citation type="submission" date="2019-07" db="EMBL/GenBank/DDBJ databases">
        <authorList>
            <person name="Qu J.-H."/>
        </authorList>
    </citation>
    <scope>NUCLEOTIDE SEQUENCE [LARGE SCALE GENOMIC DNA]</scope>
    <source>
        <strain evidence="2 4">MDT1-10-3</strain>
    </source>
</reference>
<evidence type="ECO:0000313" key="3">
    <source>
        <dbReference type="EMBL" id="MFA1772932.1"/>
    </source>
</evidence>
<dbReference type="EMBL" id="VKKZ01000010">
    <property type="protein sequence ID" value="KAA6437431.1"/>
    <property type="molecule type" value="Genomic_DNA"/>
</dbReference>
<dbReference type="Proteomes" id="UP000323866">
    <property type="component" value="Unassembled WGS sequence"/>
</dbReference>
<accession>A0A5M8QQD1</accession>
<feature type="transmembrane region" description="Helical" evidence="1">
    <location>
        <begin position="12"/>
        <end position="39"/>
    </location>
</feature>
<organism evidence="2 4">
    <name type="scientific">Rufibacter glacialis</name>
    <dbReference type="NCBI Taxonomy" id="1259555"/>
    <lineage>
        <taxon>Bacteria</taxon>
        <taxon>Pseudomonadati</taxon>
        <taxon>Bacteroidota</taxon>
        <taxon>Cytophagia</taxon>
        <taxon>Cytophagales</taxon>
        <taxon>Hymenobacteraceae</taxon>
        <taxon>Rufibacter</taxon>
    </lineage>
</organism>
<keyword evidence="1" id="KW-0472">Membrane</keyword>
<dbReference type="EMBL" id="JBGOGF010000009">
    <property type="protein sequence ID" value="MFA1772932.1"/>
    <property type="molecule type" value="Genomic_DNA"/>
</dbReference>
<dbReference type="OrthoDB" id="2955631at2"/>
<reference evidence="2 4" key="2">
    <citation type="submission" date="2019-09" db="EMBL/GenBank/DDBJ databases">
        <title>A bacterium isolated from glacier soil.</title>
        <authorList>
            <person name="Liu Q."/>
        </authorList>
    </citation>
    <scope>NUCLEOTIDE SEQUENCE [LARGE SCALE GENOMIC DNA]</scope>
    <source>
        <strain evidence="2 4">MDT1-10-3</strain>
    </source>
</reference>
<proteinExistence type="predicted"/>
<keyword evidence="1" id="KW-1133">Transmembrane helix</keyword>
<dbReference type="Pfam" id="PF10011">
    <property type="entry name" value="DUF2254"/>
    <property type="match status" value="1"/>
</dbReference>
<evidence type="ECO:0000313" key="2">
    <source>
        <dbReference type="EMBL" id="KAA6437431.1"/>
    </source>
</evidence>
<dbReference type="InterPro" id="IPR018723">
    <property type="entry name" value="DUF2254_membrane"/>
</dbReference>
<keyword evidence="1" id="KW-0812">Transmembrane</keyword>
<feature type="transmembrane region" description="Helical" evidence="1">
    <location>
        <begin position="145"/>
        <end position="168"/>
    </location>
</feature>
<reference evidence="3 5" key="3">
    <citation type="submission" date="2024-08" db="EMBL/GenBank/DDBJ databases">
        <authorList>
            <person name="Wei W."/>
        </authorList>
    </citation>
    <scope>NUCLEOTIDE SEQUENCE [LARGE SCALE GENOMIC DNA]</scope>
    <source>
        <strain evidence="3 5">XU2</strain>
    </source>
</reference>
<evidence type="ECO:0000313" key="5">
    <source>
        <dbReference type="Proteomes" id="UP001570846"/>
    </source>
</evidence>
<dbReference type="RefSeq" id="WP_149097054.1">
    <property type="nucleotide sequence ID" value="NZ_BMMG01000001.1"/>
</dbReference>
<dbReference type="AlphaFoldDB" id="A0A5M8QQD1"/>
<sequence>MRKRLLQYARKYYKLVIHSIAFYPAVISLVFLLVSYLMITLDFSSYGKAFKSQWDFMTLKDASTARTITSTIVAGILSLTVFSFSMVMILLNQAASSMSNRVLDSMIGNRFQQWILGFYIGTIVYGLFLLSTIRDIDSGIYVPALSVYLLILLTVVDIFLFIFFLHYVTQSVKYEVIIQRIHSQTRRKLVKYFALTQPQTQVLPPLGEAKEVVMLHSGHFQGFDQEQLIEYCAKKNWTFVFLYPVGAFILEGCPFGKVLSPDPITEKEYRQIQLLVDFYPGEPIERNPLYGCRQLVEVTLRALSPGINDPGTAVLGMHVLVDLLAVPLTHFPCQFFYDKENILRVVTKETSFQDLFKSFLLPIWDYGKEDRILRKGMEMILEQLLHRATSIEDKGVMNALLSQVKAHGEE</sequence>
<keyword evidence="5" id="KW-1185">Reference proteome</keyword>